<keyword evidence="17" id="KW-1185">Reference proteome</keyword>
<dbReference type="Proteomes" id="UP000824998">
    <property type="component" value="Unassembled WGS sequence"/>
</dbReference>
<keyword evidence="8 14" id="KW-0732">Signal</keyword>
<evidence type="ECO:0000256" key="7">
    <source>
        <dbReference type="ARBA" id="ARBA00022723"/>
    </source>
</evidence>
<dbReference type="Gene3D" id="3.30.40.10">
    <property type="entry name" value="Zinc/RING finger domain, C3HC4 (zinc finger)"/>
    <property type="match status" value="1"/>
</dbReference>
<feature type="domain" description="SWEET-like" evidence="15">
    <location>
        <begin position="381"/>
        <end position="518"/>
    </location>
</feature>
<evidence type="ECO:0000256" key="3">
    <source>
        <dbReference type="ARBA" id="ARBA00004906"/>
    </source>
</evidence>
<dbReference type="PANTHER" id="PTHR22763:SF162">
    <property type="entry name" value="TRANSMEMBRANE E3 UBIQUITIN-PROTEIN LIGASE 1"/>
    <property type="match status" value="1"/>
</dbReference>
<evidence type="ECO:0000256" key="8">
    <source>
        <dbReference type="ARBA" id="ARBA00022729"/>
    </source>
</evidence>
<proteinExistence type="predicted"/>
<evidence type="ECO:0000256" key="9">
    <source>
        <dbReference type="ARBA" id="ARBA00022771"/>
    </source>
</evidence>
<evidence type="ECO:0000256" key="6">
    <source>
        <dbReference type="ARBA" id="ARBA00022692"/>
    </source>
</evidence>
<evidence type="ECO:0000256" key="14">
    <source>
        <dbReference type="SAM" id="SignalP"/>
    </source>
</evidence>
<evidence type="ECO:0000256" key="5">
    <source>
        <dbReference type="ARBA" id="ARBA00022679"/>
    </source>
</evidence>
<dbReference type="GO" id="GO:0012505">
    <property type="term" value="C:endomembrane system"/>
    <property type="evidence" value="ECO:0007669"/>
    <property type="project" value="UniProtKB-SubCell"/>
</dbReference>
<dbReference type="InterPro" id="IPR050731">
    <property type="entry name" value="HRD1_E3_ubiq-ligases"/>
</dbReference>
<keyword evidence="9" id="KW-0863">Zinc-finger</keyword>
<keyword evidence="12" id="KW-1133">Transmembrane helix</keyword>
<evidence type="ECO:0000256" key="1">
    <source>
        <dbReference type="ARBA" id="ARBA00000900"/>
    </source>
</evidence>
<evidence type="ECO:0000256" key="12">
    <source>
        <dbReference type="ARBA" id="ARBA00022989"/>
    </source>
</evidence>
<gene>
    <name evidence="16" type="ORF">BJ875DRAFT_527866</name>
</gene>
<comment type="subcellular location">
    <subcellularLocation>
        <location evidence="2">Endomembrane system</location>
        <topology evidence="2">Multi-pass membrane protein</topology>
    </subcellularLocation>
</comment>
<evidence type="ECO:0000313" key="16">
    <source>
        <dbReference type="EMBL" id="KAG9235886.1"/>
    </source>
</evidence>
<accession>A0A9P7YLX4</accession>
<comment type="catalytic activity">
    <reaction evidence="1">
        <text>S-ubiquitinyl-[E2 ubiquitin-conjugating enzyme]-L-cysteine + [acceptor protein]-L-lysine = [E2 ubiquitin-conjugating enzyme]-L-cysteine + N(6)-ubiquitinyl-[acceptor protein]-L-lysine.</text>
        <dbReference type="EC" id="2.3.2.27"/>
    </reaction>
</comment>
<keyword evidence="13" id="KW-0472">Membrane</keyword>
<name>A0A9P7YLX4_9HELO</name>
<keyword evidence="11" id="KW-0862">Zinc</keyword>
<evidence type="ECO:0000256" key="2">
    <source>
        <dbReference type="ARBA" id="ARBA00004127"/>
    </source>
</evidence>
<keyword evidence="6" id="KW-0812">Transmembrane</keyword>
<dbReference type="GO" id="GO:0044695">
    <property type="term" value="C:Dsc E3 ubiquitin ligase complex"/>
    <property type="evidence" value="ECO:0007669"/>
    <property type="project" value="TreeGrafter"/>
</dbReference>
<dbReference type="EC" id="2.3.2.27" evidence="4"/>
<dbReference type="InterPro" id="IPR013083">
    <property type="entry name" value="Znf_RING/FYVE/PHD"/>
</dbReference>
<dbReference type="GO" id="GO:0043161">
    <property type="term" value="P:proteasome-mediated ubiquitin-dependent protein catabolic process"/>
    <property type="evidence" value="ECO:0007669"/>
    <property type="project" value="TreeGrafter"/>
</dbReference>
<organism evidence="16 17">
    <name type="scientific">Amylocarpus encephaloides</name>
    <dbReference type="NCBI Taxonomy" id="45428"/>
    <lineage>
        <taxon>Eukaryota</taxon>
        <taxon>Fungi</taxon>
        <taxon>Dikarya</taxon>
        <taxon>Ascomycota</taxon>
        <taxon>Pezizomycotina</taxon>
        <taxon>Leotiomycetes</taxon>
        <taxon>Helotiales</taxon>
        <taxon>Helotiales incertae sedis</taxon>
        <taxon>Amylocarpus</taxon>
    </lineage>
</organism>
<dbReference type="EMBL" id="MU251420">
    <property type="protein sequence ID" value="KAG9235886.1"/>
    <property type="molecule type" value="Genomic_DNA"/>
</dbReference>
<dbReference type="GO" id="GO:0008270">
    <property type="term" value="F:zinc ion binding"/>
    <property type="evidence" value="ECO:0007669"/>
    <property type="project" value="UniProtKB-KW"/>
</dbReference>
<keyword evidence="5" id="KW-0808">Transferase</keyword>
<evidence type="ECO:0000256" key="4">
    <source>
        <dbReference type="ARBA" id="ARBA00012483"/>
    </source>
</evidence>
<dbReference type="GO" id="GO:0061630">
    <property type="term" value="F:ubiquitin protein ligase activity"/>
    <property type="evidence" value="ECO:0007669"/>
    <property type="project" value="UniProtKB-EC"/>
</dbReference>
<dbReference type="SUPFAM" id="SSF57850">
    <property type="entry name" value="RING/U-box"/>
    <property type="match status" value="1"/>
</dbReference>
<sequence>MDPQPAQNGRQEIASRLLMVTMLFLFMNGPGNQVPAGNGFSARDHALERIVRSRRSLDILNTTRWQDFAPVGRKTPGRNARLSWMKGDEGLPADGFVGQVYDNVTGIAVGEWTRHQGEWEQGERNRSMNLTEISPDIDWAFESQWHRNITGIEGKMVLRIDEKHVEELNFDEHMDTKWNGAHAREVAATMTLQDETSSGDGWEMRVHGVHWPRTGVLLMTTTSDKFAGIFGLPHLSLSREYFDSSKQLLNKTLEKTIERIEKSNWIDPSNPWTSSPDSQGDAMVPAPHCEFVVHAQVHPISFEEPRWNGLQNLVSEIEQELRYPNGAPVPITPPLKLSTVIMSPDCGFLLESKGPPGFSPLEGNHLVGKKQELWLHDIEHWLVIFSAVCFSQVLLLKMQSKESSTPSTIGRVTSATSWSPPWRSAYVHLLSILYLSFWLPQIHRNAVRNCRKALLWKFIIGQSILRLLPFAYFFLKEDNMLFAKTDWKAFVVYAGWVWLQIWILVAQEILGPRWGVPKGWTEEGWDYHPILREDNVEAGGLPIGLVQIPGSPTLSLNDAGDSHDRKKKDGSFRSVDCSICMQVLEVPIVAAGEDSSSANGVTGIMARRLYMVTPCRHVFHSHCLEDSPVYYKP</sequence>
<keyword evidence="10" id="KW-0833">Ubl conjugation pathway</keyword>
<comment type="caution">
    <text evidence="16">The sequence shown here is derived from an EMBL/GenBank/DDBJ whole genome shotgun (WGS) entry which is preliminary data.</text>
</comment>
<evidence type="ECO:0000259" key="15">
    <source>
        <dbReference type="Pfam" id="PF11145"/>
    </source>
</evidence>
<dbReference type="InterPro" id="IPR021319">
    <property type="entry name" value="DUF2921"/>
</dbReference>
<dbReference type="AlphaFoldDB" id="A0A9P7YLX4"/>
<evidence type="ECO:0000313" key="17">
    <source>
        <dbReference type="Proteomes" id="UP000824998"/>
    </source>
</evidence>
<dbReference type="PANTHER" id="PTHR22763">
    <property type="entry name" value="RING ZINC FINGER PROTEIN"/>
    <property type="match status" value="1"/>
</dbReference>
<keyword evidence="7" id="KW-0479">Metal-binding</keyword>
<reference evidence="16" key="1">
    <citation type="journal article" date="2021" name="IMA Fungus">
        <title>Genomic characterization of three marine fungi, including Emericellopsis atlantica sp. nov. with signatures of a generalist lifestyle and marine biomass degradation.</title>
        <authorList>
            <person name="Hagestad O.C."/>
            <person name="Hou L."/>
            <person name="Andersen J.H."/>
            <person name="Hansen E.H."/>
            <person name="Altermark B."/>
            <person name="Li C."/>
            <person name="Kuhnert E."/>
            <person name="Cox R.J."/>
            <person name="Crous P.W."/>
            <person name="Spatafora J.W."/>
            <person name="Lail K."/>
            <person name="Amirebrahimi M."/>
            <person name="Lipzen A."/>
            <person name="Pangilinan J."/>
            <person name="Andreopoulos W."/>
            <person name="Hayes R.D."/>
            <person name="Ng V."/>
            <person name="Grigoriev I.V."/>
            <person name="Jackson S.A."/>
            <person name="Sutton T.D.S."/>
            <person name="Dobson A.D.W."/>
            <person name="Rama T."/>
        </authorList>
    </citation>
    <scope>NUCLEOTIDE SEQUENCE</scope>
    <source>
        <strain evidence="16">TRa018bII</strain>
    </source>
</reference>
<evidence type="ECO:0000256" key="10">
    <source>
        <dbReference type="ARBA" id="ARBA00022786"/>
    </source>
</evidence>
<dbReference type="OrthoDB" id="9984778at2759"/>
<evidence type="ECO:0000256" key="13">
    <source>
        <dbReference type="ARBA" id="ARBA00023136"/>
    </source>
</evidence>
<dbReference type="Pfam" id="PF11145">
    <property type="entry name" value="DUF2921"/>
    <property type="match status" value="1"/>
</dbReference>
<feature type="signal peptide" evidence="14">
    <location>
        <begin position="1"/>
        <end position="33"/>
    </location>
</feature>
<evidence type="ECO:0000256" key="11">
    <source>
        <dbReference type="ARBA" id="ARBA00022833"/>
    </source>
</evidence>
<feature type="chain" id="PRO_5040349828" description="RING-type E3 ubiquitin transferase" evidence="14">
    <location>
        <begin position="34"/>
        <end position="633"/>
    </location>
</feature>
<comment type="pathway">
    <text evidence="3">Protein modification; protein ubiquitination.</text>
</comment>
<protein>
    <recommendedName>
        <fullName evidence="4">RING-type E3 ubiquitin transferase</fullName>
        <ecNumber evidence="4">2.3.2.27</ecNumber>
    </recommendedName>
</protein>